<feature type="domain" description="SbsA Ig-like" evidence="3">
    <location>
        <begin position="158"/>
        <end position="269"/>
    </location>
</feature>
<dbReference type="OrthoDB" id="7064297at2"/>
<reference evidence="5 6" key="1">
    <citation type="submission" date="2020-01" db="EMBL/GenBank/DDBJ databases">
        <title>The possibility of degradation of plastic by Microbulbifer hydrolyticus IRE-31.</title>
        <authorList>
            <person name="Liu L."/>
        </authorList>
    </citation>
    <scope>NUCLEOTIDE SEQUENCE [LARGE SCALE GENOMIC DNA]</scope>
    <source>
        <strain evidence="5 6">IRE-31</strain>
    </source>
</reference>
<dbReference type="PANTHER" id="PTHR45632">
    <property type="entry name" value="LD33804P"/>
    <property type="match status" value="1"/>
</dbReference>
<dbReference type="InterPro" id="IPR032812">
    <property type="entry name" value="SbsA_Ig"/>
</dbReference>
<dbReference type="SMART" id="SM00612">
    <property type="entry name" value="Kelch"/>
    <property type="match status" value="2"/>
</dbReference>
<evidence type="ECO:0000313" key="5">
    <source>
        <dbReference type="EMBL" id="QHQ39377.1"/>
    </source>
</evidence>
<dbReference type="PANTHER" id="PTHR45632:SF26">
    <property type="entry name" value="BTB DOMAIN-CONTAINING PROTEIN"/>
    <property type="match status" value="1"/>
</dbReference>
<evidence type="ECO:0000313" key="4">
    <source>
        <dbReference type="EMBL" id="MBB5210103.1"/>
    </source>
</evidence>
<evidence type="ECO:0000256" key="1">
    <source>
        <dbReference type="ARBA" id="ARBA00022729"/>
    </source>
</evidence>
<dbReference type="Gene3D" id="2.120.10.80">
    <property type="entry name" value="Kelch-type beta propeller"/>
    <property type="match status" value="2"/>
</dbReference>
<dbReference type="AlphaFoldDB" id="A0A6P1TBI8"/>
<keyword evidence="1 2" id="KW-0732">Signal</keyword>
<keyword evidence="6" id="KW-1185">Reference proteome</keyword>
<name>A0A6P1TBI8_9GAMM</name>
<gene>
    <name evidence="5" type="ORF">GTQ55_10575</name>
    <name evidence="4" type="ORF">HNQ53_000291</name>
</gene>
<feature type="chain" id="PRO_5044645618" evidence="2">
    <location>
        <begin position="23"/>
        <end position="728"/>
    </location>
</feature>
<evidence type="ECO:0000313" key="7">
    <source>
        <dbReference type="Proteomes" id="UP000563601"/>
    </source>
</evidence>
<accession>A0A6P1TBI8</accession>
<proteinExistence type="predicted"/>
<evidence type="ECO:0000256" key="2">
    <source>
        <dbReference type="SAM" id="SignalP"/>
    </source>
</evidence>
<dbReference type="Pfam" id="PF13205">
    <property type="entry name" value="Big_5"/>
    <property type="match status" value="2"/>
</dbReference>
<dbReference type="Proteomes" id="UP000563601">
    <property type="component" value="Unassembled WGS sequence"/>
</dbReference>
<dbReference type="Pfam" id="PF24681">
    <property type="entry name" value="Kelch_KLHDC2_KLHL20_DRC7"/>
    <property type="match status" value="1"/>
</dbReference>
<dbReference type="RefSeq" id="WP_161858699.1">
    <property type="nucleotide sequence ID" value="NZ_CP047491.1"/>
</dbReference>
<dbReference type="EMBL" id="CP047491">
    <property type="protein sequence ID" value="QHQ39377.1"/>
    <property type="molecule type" value="Genomic_DNA"/>
</dbReference>
<dbReference type="InterPro" id="IPR006652">
    <property type="entry name" value="Kelch_1"/>
</dbReference>
<protein>
    <submittedName>
        <fullName evidence="4">N-acetylneuraminic acid mutarotase</fullName>
    </submittedName>
</protein>
<dbReference type="InterPro" id="IPR015915">
    <property type="entry name" value="Kelch-typ_b-propeller"/>
</dbReference>
<dbReference type="InterPro" id="IPR014755">
    <property type="entry name" value="Cu-Rt/internalin_Ig-like"/>
</dbReference>
<dbReference type="Proteomes" id="UP000464675">
    <property type="component" value="Chromosome"/>
</dbReference>
<dbReference type="SUPFAM" id="SSF117281">
    <property type="entry name" value="Kelch motif"/>
    <property type="match status" value="2"/>
</dbReference>
<reference evidence="4 7" key="2">
    <citation type="submission" date="2020-08" db="EMBL/GenBank/DDBJ databases">
        <title>Genomic Encyclopedia of Type Strains, Phase IV (KMG-IV): sequencing the most valuable type-strain genomes for metagenomic binning, comparative biology and taxonomic classification.</title>
        <authorList>
            <person name="Goeker M."/>
        </authorList>
    </citation>
    <scope>NUCLEOTIDE SEQUENCE [LARGE SCALE GENOMIC DNA]</scope>
    <source>
        <strain evidence="4 7">DSM 11525</strain>
    </source>
</reference>
<dbReference type="EMBL" id="JACHHR010000001">
    <property type="protein sequence ID" value="MBB5210103.1"/>
    <property type="molecule type" value="Genomic_DNA"/>
</dbReference>
<evidence type="ECO:0000259" key="3">
    <source>
        <dbReference type="Pfam" id="PF13205"/>
    </source>
</evidence>
<dbReference type="Gene3D" id="2.60.40.1220">
    <property type="match status" value="1"/>
</dbReference>
<evidence type="ECO:0000313" key="6">
    <source>
        <dbReference type="Proteomes" id="UP000464675"/>
    </source>
</evidence>
<sequence>MMRFHIPMIAIIFLLCSACGSGGDGSSGDADSDSTGISTYVDIREPINGSGSYSTIQPSLEISGTAFTSPGNVDCKNVFPTKLKLTWSNRSTGQTGTGGIGSFCQSTFLGLQWGSQWTITYGTIDLQLGENDIRITVTDNIGNSGTAHLSVTRNQDLVAPVIISTAPETNADDFPIYGNLQVKFSEGMLPNSLTSSRFTLQNTDTGTFVEGHVGYEKNYNKGVYSYLWNFSPYTDLNYSTIYRATINGQVEDAFGGNIMGQDFSWTFATAKNPDITPPQVARVSPTPDSSCVPPTTVLVAEFDEALDTRNINTDSFSLTDETGAAIEAATRHEGSGIFLEPQFPLLSDTGYEATLAASITDLAGNPLGQEFRWGFRTLAELGVGTWSQTSSENVPFARRGHTATWTGTEMIVLGGYGWLPSAGQFVVTNTGGSYHPTTNSWTPTNTKGATPFSEHTAVFTGSEIILWGGNTDTGARYAPDTDSWLPTSTVDAPTPRKQHLAIWTGSEMIVWGGVGISGNALDSGGRYDPSSDRWTPIASLNAPSARVGMAYVWTGDELLIWGGQDPSGTYLSNGYRYNPAIDTWTPLANATTSIHGTASAIWTGKEMLLWDGGLPATLDSNDFPTNIPTLQAYDPLGDSWRSSENLCEPYLGNQGLQLHWTGSQLFAWINNTRGGYLYDPTNDTWQPVEVLGGPASRSDATSIWAGDRFILWGGQEPGGLQDTGFVFQ</sequence>
<feature type="domain" description="SbsA Ig-like" evidence="3">
    <location>
        <begin position="274"/>
        <end position="377"/>
    </location>
</feature>
<organism evidence="4 7">
    <name type="scientific">Microbulbifer hydrolyticus</name>
    <dbReference type="NCBI Taxonomy" id="48074"/>
    <lineage>
        <taxon>Bacteria</taxon>
        <taxon>Pseudomonadati</taxon>
        <taxon>Pseudomonadota</taxon>
        <taxon>Gammaproteobacteria</taxon>
        <taxon>Cellvibrionales</taxon>
        <taxon>Microbulbiferaceae</taxon>
        <taxon>Microbulbifer</taxon>
    </lineage>
</organism>
<feature type="signal peptide" evidence="2">
    <location>
        <begin position="1"/>
        <end position="22"/>
    </location>
</feature>